<sequence length="45" mass="4932">KMGMSMRKTADPMAVIDKKVDSLDEKGVADLIAKLQKKQREGKAA</sequence>
<evidence type="ECO:0000313" key="1">
    <source>
        <dbReference type="EMBL" id="KKL75789.1"/>
    </source>
</evidence>
<name>A0A0F9EP34_9ZZZZ</name>
<dbReference type="EMBL" id="LAZR01024249">
    <property type="protein sequence ID" value="KKL75789.1"/>
    <property type="molecule type" value="Genomic_DNA"/>
</dbReference>
<reference evidence="1" key="1">
    <citation type="journal article" date="2015" name="Nature">
        <title>Complex archaea that bridge the gap between prokaryotes and eukaryotes.</title>
        <authorList>
            <person name="Spang A."/>
            <person name="Saw J.H."/>
            <person name="Jorgensen S.L."/>
            <person name="Zaremba-Niedzwiedzka K."/>
            <person name="Martijn J."/>
            <person name="Lind A.E."/>
            <person name="van Eijk R."/>
            <person name="Schleper C."/>
            <person name="Guy L."/>
            <person name="Ettema T.J."/>
        </authorList>
    </citation>
    <scope>NUCLEOTIDE SEQUENCE</scope>
</reference>
<protein>
    <submittedName>
        <fullName evidence="1">Uncharacterized protein</fullName>
    </submittedName>
</protein>
<dbReference type="AlphaFoldDB" id="A0A0F9EP34"/>
<feature type="non-terminal residue" evidence="1">
    <location>
        <position position="1"/>
    </location>
</feature>
<proteinExistence type="predicted"/>
<comment type="caution">
    <text evidence="1">The sequence shown here is derived from an EMBL/GenBank/DDBJ whole genome shotgun (WGS) entry which is preliminary data.</text>
</comment>
<accession>A0A0F9EP34</accession>
<organism evidence="1">
    <name type="scientific">marine sediment metagenome</name>
    <dbReference type="NCBI Taxonomy" id="412755"/>
    <lineage>
        <taxon>unclassified sequences</taxon>
        <taxon>metagenomes</taxon>
        <taxon>ecological metagenomes</taxon>
    </lineage>
</organism>
<gene>
    <name evidence="1" type="ORF">LCGC14_2051440</name>
</gene>